<dbReference type="Pfam" id="PF19501">
    <property type="entry name" value="PcRGLX_1st"/>
    <property type="match status" value="1"/>
</dbReference>
<dbReference type="PANTHER" id="PTHR40081">
    <property type="entry name" value="CONCANAVALIN A-LIKE LECTIN/GLUCANASE"/>
    <property type="match status" value="1"/>
</dbReference>
<evidence type="ECO:0008006" key="7">
    <source>
        <dbReference type="Google" id="ProtNLM"/>
    </source>
</evidence>
<evidence type="ECO:0000313" key="6">
    <source>
        <dbReference type="Proteomes" id="UP000320762"/>
    </source>
</evidence>
<dbReference type="InterPro" id="IPR045793">
    <property type="entry name" value="PcRGLX/YetA-like"/>
</dbReference>
<feature type="domain" description="PcRGLX/YetA-like C-terminal alpha/alpha toroid" evidence="4">
    <location>
        <begin position="469"/>
        <end position="872"/>
    </location>
</feature>
<keyword evidence="6" id="KW-1185">Reference proteome</keyword>
<name>A0A550C3Y5_9AGAR</name>
<organism evidence="5 6">
    <name type="scientific">Schizophyllum amplum</name>
    <dbReference type="NCBI Taxonomy" id="97359"/>
    <lineage>
        <taxon>Eukaryota</taxon>
        <taxon>Fungi</taxon>
        <taxon>Dikarya</taxon>
        <taxon>Basidiomycota</taxon>
        <taxon>Agaricomycotina</taxon>
        <taxon>Agaricomycetes</taxon>
        <taxon>Agaricomycetidae</taxon>
        <taxon>Agaricales</taxon>
        <taxon>Schizophyllaceae</taxon>
        <taxon>Schizophyllum</taxon>
    </lineage>
</organism>
<evidence type="ECO:0000259" key="2">
    <source>
        <dbReference type="Pfam" id="PF19501"/>
    </source>
</evidence>
<dbReference type="OrthoDB" id="4798501at2759"/>
<sequence>MSVIDAKNSMPKPRASDPVSLHWLGDTPPSRTPTGAAFGLPWAQGEIDKTTALAADADGTQVPLQTWPMAYWPDGSLKWTGHALPADAAPTSLTVALGTPPEPANPVSVTQDSDTITISTGTFTATLATSGTTPVRALTLDGSAKATNGKLIFHLQDGPDEDELTGPKPTVAALEGNIDSAVVEQEGPVRVVVKVTCRGLNDHTTSTATFPFTLRAYVTAGSTALRLVHFFVWDGDKNKDFVRGIGLTYTTPLSDQLYDRHVRVAGTDGGVFGESVRGLSGLRRDAGADVLDAQFNGRPTPDTSTWPTTVSGSLDTLPVWADWRVDQLSPDAFTIDKRSTGGRDAAWLRAGRGSRASGVGFVGGATAGGTLFAMRDFWEGYPRGVDVRGANGDAAQVSLWAWSPRAAAMDMRHYDTVAHGLDLAYEDVGDPDPNPTGVGRSYEVVIEAWGSTPGRDEVAAYGGDWSAQPQLAADPEFYAAHRLFGGRWAPPNTTTAPDLEARKDALLDFYVNEVEQRRWYGFWDYGDVMHTYDEIRHAWRYDIGGYAWDNGELGTDLWLWLSFMRTGRADVFHKARALTRHLAETDFHHTGTFAGLGSRHNVSHWGDGAKEARVGSAWLKRPFYYLTTDELTGDHMTAALQADESIVTWEPLRKILDAPDPGPGRVRIGPDWTALAGNWWCAWERGNDAYYLERIKTGMHDIGQMPYGLWSGYTAAVNWDPATGHLADLGGQFEATYHLSMLFGGGEFLMEAMDLITDEPEFDTKWIEFCQYFNASAEEKQAKYGVAFNSGGFEQLYAKLQAYAGERLGDDSLKQAAWAVLQSNTTGVWEPEVEVGGSDALEVVREIPNLATNDVSARSLAEYAVLAIAPEFAPASLVGGDMSNVGSSVDALASGASASTTSDAEWDRSTVAGSMGEEKGDREKGDGEKGDEEKGTAKVSECTQKGKVWRKLLCLA</sequence>
<dbReference type="InterPro" id="IPR048330">
    <property type="entry name" value="PcRGLX/YetA_2nd"/>
</dbReference>
<dbReference type="InterPro" id="IPR048329">
    <property type="entry name" value="PcRGLX_1st"/>
</dbReference>
<dbReference type="PANTHER" id="PTHR40081:SF1">
    <property type="entry name" value="TAT PATHWAY SIGNAL SEQUENCE DOMAIN PROTEIN"/>
    <property type="match status" value="1"/>
</dbReference>
<gene>
    <name evidence="5" type="ORF">BD626DRAFT_507325</name>
</gene>
<accession>A0A550C3Y5</accession>
<feature type="region of interest" description="Disordered" evidence="1">
    <location>
        <begin position="896"/>
        <end position="942"/>
    </location>
</feature>
<dbReference type="Proteomes" id="UP000320762">
    <property type="component" value="Unassembled WGS sequence"/>
</dbReference>
<feature type="compositionally biased region" description="Basic and acidic residues" evidence="1">
    <location>
        <begin position="916"/>
        <end position="936"/>
    </location>
</feature>
<evidence type="ECO:0000259" key="3">
    <source>
        <dbReference type="Pfam" id="PF21345"/>
    </source>
</evidence>
<proteinExistence type="predicted"/>
<feature type="region of interest" description="Disordered" evidence="1">
    <location>
        <begin position="1"/>
        <end position="30"/>
    </location>
</feature>
<dbReference type="EMBL" id="VDMD01000027">
    <property type="protein sequence ID" value="TRM59504.1"/>
    <property type="molecule type" value="Genomic_DNA"/>
</dbReference>
<protein>
    <recommendedName>
        <fullName evidence="7">Tat pathway signal sequence domain protein</fullName>
    </recommendedName>
</protein>
<comment type="caution">
    <text evidence="5">The sequence shown here is derived from an EMBL/GenBank/DDBJ whole genome shotgun (WGS) entry which is preliminary data.</text>
</comment>
<dbReference type="Pfam" id="PF21345">
    <property type="entry name" value="PcRGLX_2nd"/>
    <property type="match status" value="1"/>
</dbReference>
<feature type="domain" description="PcRGLX/YetA-like central beta-sandwich" evidence="3">
    <location>
        <begin position="107"/>
        <end position="460"/>
    </location>
</feature>
<reference evidence="5 6" key="1">
    <citation type="journal article" date="2019" name="New Phytol.">
        <title>Comparative genomics reveals unique wood-decay strategies and fruiting body development in the Schizophyllaceae.</title>
        <authorList>
            <person name="Almasi E."/>
            <person name="Sahu N."/>
            <person name="Krizsan K."/>
            <person name="Balint B."/>
            <person name="Kovacs G.M."/>
            <person name="Kiss B."/>
            <person name="Cseklye J."/>
            <person name="Drula E."/>
            <person name="Henrissat B."/>
            <person name="Nagy I."/>
            <person name="Chovatia M."/>
            <person name="Adam C."/>
            <person name="LaButti K."/>
            <person name="Lipzen A."/>
            <person name="Riley R."/>
            <person name="Grigoriev I.V."/>
            <person name="Nagy L.G."/>
        </authorList>
    </citation>
    <scope>NUCLEOTIDE SEQUENCE [LARGE SCALE GENOMIC DNA]</scope>
    <source>
        <strain evidence="5 6">NL-1724</strain>
    </source>
</reference>
<dbReference type="Pfam" id="PF21346">
    <property type="entry name" value="PcRGLX_3rd"/>
    <property type="match status" value="1"/>
</dbReference>
<evidence type="ECO:0000259" key="4">
    <source>
        <dbReference type="Pfam" id="PF21346"/>
    </source>
</evidence>
<evidence type="ECO:0000256" key="1">
    <source>
        <dbReference type="SAM" id="MobiDB-lite"/>
    </source>
</evidence>
<evidence type="ECO:0000313" key="5">
    <source>
        <dbReference type="EMBL" id="TRM59504.1"/>
    </source>
</evidence>
<dbReference type="AlphaFoldDB" id="A0A550C3Y5"/>
<dbReference type="InterPro" id="IPR048331">
    <property type="entry name" value="PcRGLX/YetA_3rd"/>
</dbReference>
<feature type="domain" description="PcRGLX/YetA-like N-terminal RIFT barrel" evidence="2">
    <location>
        <begin position="18"/>
        <end position="91"/>
    </location>
</feature>